<dbReference type="AlphaFoldDB" id="A0A0E0KXI1"/>
<dbReference type="OMA" id="THRAPCD"/>
<protein>
    <submittedName>
        <fullName evidence="2">Uncharacterized protein</fullName>
    </submittedName>
</protein>
<proteinExistence type="predicted"/>
<reference evidence="2" key="2">
    <citation type="submission" date="2018-05" db="EMBL/GenBank/DDBJ databases">
        <title>OpunRS2 (Oryza punctata Reference Sequence Version 2).</title>
        <authorList>
            <person name="Zhang J."/>
            <person name="Kudrna D."/>
            <person name="Lee S."/>
            <person name="Talag J."/>
            <person name="Welchert J."/>
            <person name="Wing R.A."/>
        </authorList>
    </citation>
    <scope>NUCLEOTIDE SEQUENCE [LARGE SCALE GENOMIC DNA]</scope>
</reference>
<accession>A0A0E0KXI1</accession>
<evidence type="ECO:0000313" key="2">
    <source>
        <dbReference type="EnsemblPlants" id="OPUNC05G00300.1"/>
    </source>
</evidence>
<dbReference type="HOGENOM" id="CLU_120192_4_2_1"/>
<name>A0A0E0KXI1_ORYPU</name>
<keyword evidence="3" id="KW-1185">Reference proteome</keyword>
<dbReference type="EnsemblPlants" id="OPUNC05G00300.1">
    <property type="protein sequence ID" value="OPUNC05G00300.1"/>
    <property type="gene ID" value="OPUNC05G00300"/>
</dbReference>
<reference evidence="2" key="1">
    <citation type="submission" date="2015-04" db="UniProtKB">
        <authorList>
            <consortium name="EnsemblPlants"/>
        </authorList>
    </citation>
    <scope>IDENTIFICATION</scope>
</reference>
<dbReference type="Gramene" id="OPUNC05G00300.1">
    <property type="protein sequence ID" value="OPUNC05G00300.1"/>
    <property type="gene ID" value="OPUNC05G00300"/>
</dbReference>
<dbReference type="Proteomes" id="UP000026962">
    <property type="component" value="Chromosome 5"/>
</dbReference>
<organism evidence="2">
    <name type="scientific">Oryza punctata</name>
    <name type="common">Red rice</name>
    <dbReference type="NCBI Taxonomy" id="4537"/>
    <lineage>
        <taxon>Eukaryota</taxon>
        <taxon>Viridiplantae</taxon>
        <taxon>Streptophyta</taxon>
        <taxon>Embryophyta</taxon>
        <taxon>Tracheophyta</taxon>
        <taxon>Spermatophyta</taxon>
        <taxon>Magnoliopsida</taxon>
        <taxon>Liliopsida</taxon>
        <taxon>Poales</taxon>
        <taxon>Poaceae</taxon>
        <taxon>BOP clade</taxon>
        <taxon>Oryzoideae</taxon>
        <taxon>Oryzeae</taxon>
        <taxon>Oryzinae</taxon>
        <taxon>Oryza</taxon>
    </lineage>
</organism>
<evidence type="ECO:0000256" key="1">
    <source>
        <dbReference type="SAM" id="MobiDB-lite"/>
    </source>
</evidence>
<evidence type="ECO:0000313" key="3">
    <source>
        <dbReference type="Proteomes" id="UP000026962"/>
    </source>
</evidence>
<sequence length="124" mass="14314">MPDTGQHFHQQGGVHLGQEQQSVAASRSTFTHRAPCDWLQRIGWSQPVMEMMDRCYCAKSSSSLYHAATSFHDSIVDYRSSPGCPLHYQSQDTDQPLHPYSKIQQSHQDPSFTMDFWLNQFFLF</sequence>
<feature type="region of interest" description="Disordered" evidence="1">
    <location>
        <begin position="1"/>
        <end position="23"/>
    </location>
</feature>